<dbReference type="InterPro" id="IPR036388">
    <property type="entry name" value="WH-like_DNA-bd_sf"/>
</dbReference>
<dbReference type="InterPro" id="IPR007367">
    <property type="entry name" value="DUF433"/>
</dbReference>
<dbReference type="PANTHER" id="PTHR34849">
    <property type="entry name" value="SSL5025 PROTEIN"/>
    <property type="match status" value="1"/>
</dbReference>
<dbReference type="PANTHER" id="PTHR34849:SF3">
    <property type="entry name" value="SSR2962 PROTEIN"/>
    <property type="match status" value="1"/>
</dbReference>
<dbReference type="Gene3D" id="1.10.10.10">
    <property type="entry name" value="Winged helix-like DNA-binding domain superfamily/Winged helix DNA-binding domain"/>
    <property type="match status" value="1"/>
</dbReference>
<sequence length="77" mass="8662">MTYMHRIIIDPDIMLGKPVIKGTRITVELILRKLSEGQTIEQILNSYSQLSKEDIYAALTFASDLIANEEVIIPKAS</sequence>
<comment type="caution">
    <text evidence="1">The sequence shown here is derived from an EMBL/GenBank/DDBJ whole genome shotgun (WGS) entry which is preliminary data.</text>
</comment>
<keyword evidence="2" id="KW-1185">Reference proteome</keyword>
<dbReference type="Pfam" id="PF04255">
    <property type="entry name" value="DUF433"/>
    <property type="match status" value="1"/>
</dbReference>
<reference evidence="1" key="1">
    <citation type="submission" date="2023-06" db="EMBL/GenBank/DDBJ databases">
        <title>Genomic of Agaribacillus aureum.</title>
        <authorList>
            <person name="Wang G."/>
        </authorList>
    </citation>
    <scope>NUCLEOTIDE SEQUENCE</scope>
    <source>
        <strain evidence="1">BMA12</strain>
    </source>
</reference>
<dbReference type="InterPro" id="IPR009057">
    <property type="entry name" value="Homeodomain-like_sf"/>
</dbReference>
<evidence type="ECO:0000313" key="1">
    <source>
        <dbReference type="EMBL" id="MDN5212209.1"/>
    </source>
</evidence>
<dbReference type="EMBL" id="JAUJEB010000001">
    <property type="protein sequence ID" value="MDN5212209.1"/>
    <property type="molecule type" value="Genomic_DNA"/>
</dbReference>
<gene>
    <name evidence="1" type="ORF">QQ020_09110</name>
</gene>
<organism evidence="1 2">
    <name type="scientific">Agaribacillus aureus</name>
    <dbReference type="NCBI Taxonomy" id="3051825"/>
    <lineage>
        <taxon>Bacteria</taxon>
        <taxon>Pseudomonadati</taxon>
        <taxon>Bacteroidota</taxon>
        <taxon>Cytophagia</taxon>
        <taxon>Cytophagales</taxon>
        <taxon>Splendidivirgaceae</taxon>
        <taxon>Agaribacillus</taxon>
    </lineage>
</organism>
<proteinExistence type="predicted"/>
<accession>A0ABT8L397</accession>
<name>A0ABT8L397_9BACT</name>
<dbReference type="SUPFAM" id="SSF46689">
    <property type="entry name" value="Homeodomain-like"/>
    <property type="match status" value="1"/>
</dbReference>
<protein>
    <submittedName>
        <fullName evidence="1">DUF433 domain-containing protein</fullName>
    </submittedName>
</protein>
<dbReference type="RefSeq" id="WP_346757531.1">
    <property type="nucleotide sequence ID" value="NZ_JAUJEB010000001.1"/>
</dbReference>
<evidence type="ECO:0000313" key="2">
    <source>
        <dbReference type="Proteomes" id="UP001172083"/>
    </source>
</evidence>
<dbReference type="Proteomes" id="UP001172083">
    <property type="component" value="Unassembled WGS sequence"/>
</dbReference>